<dbReference type="InterPro" id="IPR008979">
    <property type="entry name" value="Galactose-bd-like_sf"/>
</dbReference>
<dbReference type="Pfam" id="PF00082">
    <property type="entry name" value="Peptidase_S8"/>
    <property type="match status" value="1"/>
</dbReference>
<dbReference type="InterPro" id="IPR023828">
    <property type="entry name" value="Peptidase_S8_Ser-AS"/>
</dbReference>
<dbReference type="GO" id="GO:0006508">
    <property type="term" value="P:proteolysis"/>
    <property type="evidence" value="ECO:0007669"/>
    <property type="project" value="UniProtKB-KW"/>
</dbReference>
<evidence type="ECO:0000256" key="3">
    <source>
        <dbReference type="ARBA" id="ARBA00022729"/>
    </source>
</evidence>
<sequence length="1255" mass="133504">MISVSRNSSSSEGPTDDYRIKPDIMGNGTGLYSTYDDNDSDYATISGTSMASPNVAGTLLLLQEHYNDLNASFMRAATLKGLALHTADDVAPAGPDAQSGWGLLNAKFAAETITTAAAASGSAIIDELSLSQGGTYQITVQSNGIDPLQASISWTDPAGTANGGMNSNTPALVNDLDIRLDNGSSFTPWKLTGVTTNGTGDNVVDPYERIDINAASGSYILTVSHKGTLSGGSQNFSLIVTGVVVAATPSIGYASTNKSMTENSNCSFSDAYIPLNIGQAPSEDADVNFSINPGGTATSGLDFDLMTSSVTFDQGATDDKMMTLRIYHDGFVETTETIVIDFTVNANGGDAIADLAKDSFTLTLNNDDTVPTASNSFTLIDEDFETAPAGWMIADRDGDGNNWTIGTVPAGHLSTNQLYSRSWNGVALTPDNYIISSEVTIPAGATSVNLTYQVAPSTLTNSWYQEYYTVYWATDISTYTAIDASPQVRPGGIIAQAVVNENIDMSAYAGQTGHLVFRHHNCTNEEYIAIDNLLLSGSVDTGVQTAVNTGTTDPEVDLPGSGSVYLSDTSTGDRLADVTSSDGFDYGCVGISVDRAGTSVQPYQGSSGIDQVMDKSFLATATKNPSGSVDLTFYFTSAEISGWEAATGQSRNNLVAARNNGTDVETAALSVGSFGSHITLTGSFTSIDGSYFFGLNSAFGPCPDYTRFSGTWSNGMPLTDQKIDISSNYNAVSDLDGCEIVVKNNSTLTISASNYLRVAHNITVESGSTLIVEHQGVVVQTDGTASVVNNGTINVEITTPNLLRDDFMAVGSPMSAETVAGVFGGVRNVQYHTPENFIPNTPGSGVTNFSDDNGNFWRRYNSGSLTAGEGYLIFPQDNPSGTTDLTFSLGTLNNGDVSRPMVFNGDGVNEYGTPNVYANPYASPISADDFLSANGLTDVYFWEHITAPSSIIPGPYARNYSMDDISIYNDISGGLAAANDGGGTTQPNGIISTAQGFGVLATSGGNVTFTNSMRRTTGNTTLRTQDLELDRMWFRVSSDAYEYPLGSNTLIAYSPEATDGLDGGDTNRLDTSVSLYSSISGTNKHLTIQSLEEFNEEDKISMGFSTLVEADLEYTITLTQVQGTQLGDRSIYLIDNLLGRITDLTQESYSFRSGPGDQPGRFTLQFEYEVLATAQNELESIGLYPNPTDGLLNVVSPRAAIHEVVIYDLQGRVVLYQQLEGITQYQLEVDKLESSLYLIELTTVNGKIIQRFTKR</sequence>
<feature type="domain" description="Cleaved adhesin" evidence="9">
    <location>
        <begin position="381"/>
        <end position="533"/>
    </location>
</feature>
<dbReference type="AlphaFoldDB" id="A0A2S7KMB4"/>
<dbReference type="InterPro" id="IPR026444">
    <property type="entry name" value="Secre_tail"/>
</dbReference>
<evidence type="ECO:0000256" key="5">
    <source>
        <dbReference type="ARBA" id="ARBA00022825"/>
    </source>
</evidence>
<comment type="similarity">
    <text evidence="1 6">Belongs to the peptidase S8 family.</text>
</comment>
<evidence type="ECO:0000313" key="12">
    <source>
        <dbReference type="Proteomes" id="UP000239800"/>
    </source>
</evidence>
<feature type="domain" description="Secretion system C-terminal sorting" evidence="10">
    <location>
        <begin position="1183"/>
        <end position="1252"/>
    </location>
</feature>
<evidence type="ECO:0000256" key="4">
    <source>
        <dbReference type="ARBA" id="ARBA00022801"/>
    </source>
</evidence>
<dbReference type="PANTHER" id="PTHR43399:SF4">
    <property type="entry name" value="CELL WALL-ASSOCIATED PROTEASE"/>
    <property type="match status" value="1"/>
</dbReference>
<keyword evidence="2" id="KW-0645">Protease</keyword>
<dbReference type="PROSITE" id="PS00138">
    <property type="entry name" value="SUBTILASE_SER"/>
    <property type="match status" value="1"/>
</dbReference>
<evidence type="ECO:0000256" key="1">
    <source>
        <dbReference type="ARBA" id="ARBA00011073"/>
    </source>
</evidence>
<evidence type="ECO:0000259" key="8">
    <source>
        <dbReference type="Pfam" id="PF00082"/>
    </source>
</evidence>
<reference evidence="11 12" key="1">
    <citation type="submission" date="2016-11" db="EMBL/GenBank/DDBJ databases">
        <title>Trade-off between light-utilization and light-protection in marine flavobacteria.</title>
        <authorList>
            <person name="Kumagai Y."/>
        </authorList>
    </citation>
    <scope>NUCLEOTIDE SEQUENCE [LARGE SCALE GENOMIC DNA]</scope>
    <source>
        <strain evidence="11 12">NBRC 107741</strain>
    </source>
</reference>
<dbReference type="InterPro" id="IPR036852">
    <property type="entry name" value="Peptidase_S8/S53_dom_sf"/>
</dbReference>
<keyword evidence="3" id="KW-0732">Signal</keyword>
<dbReference type="RefSeq" id="WP_219842108.1">
    <property type="nucleotide sequence ID" value="NZ_MQUB01000001.1"/>
</dbReference>
<dbReference type="PANTHER" id="PTHR43399">
    <property type="entry name" value="SUBTILISIN-RELATED"/>
    <property type="match status" value="1"/>
</dbReference>
<evidence type="ECO:0000313" key="11">
    <source>
        <dbReference type="EMBL" id="PQB03730.1"/>
    </source>
</evidence>
<dbReference type="Gene3D" id="3.40.50.200">
    <property type="entry name" value="Peptidase S8/S53 domain"/>
    <property type="match status" value="1"/>
</dbReference>
<dbReference type="Gene3D" id="2.60.40.2030">
    <property type="match status" value="1"/>
</dbReference>
<keyword evidence="5" id="KW-0720">Serine protease</keyword>
<evidence type="ECO:0008006" key="13">
    <source>
        <dbReference type="Google" id="ProtNLM"/>
    </source>
</evidence>
<dbReference type="SUPFAM" id="SSF52743">
    <property type="entry name" value="Subtilisin-like"/>
    <property type="match status" value="1"/>
</dbReference>
<dbReference type="InterPro" id="IPR000209">
    <property type="entry name" value="Peptidase_S8/S53_dom"/>
</dbReference>
<feature type="domain" description="Peptidase S8/S53" evidence="8">
    <location>
        <begin position="7"/>
        <end position="102"/>
    </location>
</feature>
<evidence type="ECO:0000259" key="9">
    <source>
        <dbReference type="Pfam" id="PF07675"/>
    </source>
</evidence>
<name>A0A2S7KMB4_9FLAO</name>
<organism evidence="11 12">
    <name type="scientific">Aureitalea marina</name>
    <dbReference type="NCBI Taxonomy" id="930804"/>
    <lineage>
        <taxon>Bacteria</taxon>
        <taxon>Pseudomonadati</taxon>
        <taxon>Bacteroidota</taxon>
        <taxon>Flavobacteriia</taxon>
        <taxon>Flavobacteriales</taxon>
        <taxon>Flavobacteriaceae</taxon>
        <taxon>Aureitalea</taxon>
    </lineage>
</organism>
<dbReference type="InterPro" id="IPR051048">
    <property type="entry name" value="Peptidase_S8/S53_subtilisin"/>
</dbReference>
<dbReference type="Proteomes" id="UP000239800">
    <property type="component" value="Unassembled WGS sequence"/>
</dbReference>
<dbReference type="PROSITE" id="PS51892">
    <property type="entry name" value="SUBTILASE"/>
    <property type="match status" value="1"/>
</dbReference>
<comment type="caution">
    <text evidence="11">The sequence shown here is derived from an EMBL/GenBank/DDBJ whole genome shotgun (WGS) entry which is preliminary data.</text>
</comment>
<accession>A0A2S7KMB4</accession>
<evidence type="ECO:0000256" key="2">
    <source>
        <dbReference type="ARBA" id="ARBA00022670"/>
    </source>
</evidence>
<dbReference type="EMBL" id="MQUB01000001">
    <property type="protein sequence ID" value="PQB03730.1"/>
    <property type="molecule type" value="Genomic_DNA"/>
</dbReference>
<keyword evidence="12" id="KW-1185">Reference proteome</keyword>
<dbReference type="SUPFAM" id="SSF141072">
    <property type="entry name" value="CalX-like"/>
    <property type="match status" value="1"/>
</dbReference>
<dbReference type="Pfam" id="PF07675">
    <property type="entry name" value="Cleaved_Adhesin"/>
    <property type="match status" value="1"/>
</dbReference>
<dbReference type="Pfam" id="PF18962">
    <property type="entry name" value="Por_Secre_tail"/>
    <property type="match status" value="1"/>
</dbReference>
<evidence type="ECO:0000256" key="7">
    <source>
        <dbReference type="SAM" id="MobiDB-lite"/>
    </source>
</evidence>
<comment type="caution">
    <text evidence="6">Lacks conserved residue(s) required for the propagation of feature annotation.</text>
</comment>
<dbReference type="InterPro" id="IPR038081">
    <property type="entry name" value="CalX-like_sf"/>
</dbReference>
<keyword evidence="4" id="KW-0378">Hydrolase</keyword>
<feature type="compositionally biased region" description="Polar residues" evidence="7">
    <location>
        <begin position="1"/>
        <end position="13"/>
    </location>
</feature>
<dbReference type="Gene3D" id="2.60.120.200">
    <property type="match status" value="1"/>
</dbReference>
<evidence type="ECO:0000259" key="10">
    <source>
        <dbReference type="Pfam" id="PF18962"/>
    </source>
</evidence>
<gene>
    <name evidence="11" type="ORF">BST85_01540</name>
</gene>
<dbReference type="NCBIfam" id="NF038128">
    <property type="entry name" value="choice_anch_J"/>
    <property type="match status" value="1"/>
</dbReference>
<dbReference type="Gene3D" id="2.60.120.380">
    <property type="match status" value="1"/>
</dbReference>
<feature type="region of interest" description="Disordered" evidence="7">
    <location>
        <begin position="1"/>
        <end position="20"/>
    </location>
</feature>
<dbReference type="GO" id="GO:0004252">
    <property type="term" value="F:serine-type endopeptidase activity"/>
    <property type="evidence" value="ECO:0007669"/>
    <property type="project" value="InterPro"/>
</dbReference>
<dbReference type="InterPro" id="IPR011628">
    <property type="entry name" value="Cleaved_adhesin"/>
</dbReference>
<protein>
    <recommendedName>
        <fullName evidence="13">Peptidase S8/S53 domain-containing protein</fullName>
    </recommendedName>
</protein>
<dbReference type="NCBIfam" id="TIGR04183">
    <property type="entry name" value="Por_Secre_tail"/>
    <property type="match status" value="1"/>
</dbReference>
<proteinExistence type="inferred from homology"/>
<evidence type="ECO:0000256" key="6">
    <source>
        <dbReference type="PROSITE-ProRule" id="PRU01240"/>
    </source>
</evidence>
<dbReference type="SUPFAM" id="SSF49785">
    <property type="entry name" value="Galactose-binding domain-like"/>
    <property type="match status" value="1"/>
</dbReference>